<sequence length="375" mass="43772">MEKLRFDFAVKSTADGKSNIICITSIATCEGQVFGIPVEYQPANLHQAIINTSNYSKIKRSLVKRHQTRKIWITLTDEISKTYLDEDQNLQFDDIYLEEVSNEKSNVESVRSDSNNTLEKLLEKMLEDKQIKSETQNLGKIAKDFVIEKFTGRNANAYQWIKDFNKECERFEIIEDKKKIEILKFFLEYSSLDWYSCMIMKISVESEWSKWEKNFCETFANKGWSPIRYALAFKYQAGSLLEFALKKEKLLLEVRKSIDTGTLIDLIAFGLPNYVSDKIDREILQGTEDLYNEIGKLEHLVAKNKFDKKGIMYSDSRPKKDEEKKPCQACVNEKRGKRYHSEENCWFKVKNQKAIVKTVNNSELEVKLNEESPKN</sequence>
<evidence type="ECO:0000313" key="1">
    <source>
        <dbReference type="EMBL" id="KAL0849699.1"/>
    </source>
</evidence>
<evidence type="ECO:0000313" key="2">
    <source>
        <dbReference type="EMBL" id="KAL0860472.1"/>
    </source>
</evidence>
<evidence type="ECO:0000313" key="4">
    <source>
        <dbReference type="Proteomes" id="UP001549920"/>
    </source>
</evidence>
<dbReference type="AlphaFoldDB" id="A0ABD0TK62"/>
<evidence type="ECO:0000313" key="3">
    <source>
        <dbReference type="EMBL" id="KAL0870210.1"/>
    </source>
</evidence>
<organism evidence="1 5">
    <name type="scientific">Loxostege sticticalis</name>
    <name type="common">Beet webworm moth</name>
    <dbReference type="NCBI Taxonomy" id="481309"/>
    <lineage>
        <taxon>Eukaryota</taxon>
        <taxon>Metazoa</taxon>
        <taxon>Ecdysozoa</taxon>
        <taxon>Arthropoda</taxon>
        <taxon>Hexapoda</taxon>
        <taxon>Insecta</taxon>
        <taxon>Pterygota</taxon>
        <taxon>Neoptera</taxon>
        <taxon>Endopterygota</taxon>
        <taxon>Lepidoptera</taxon>
        <taxon>Glossata</taxon>
        <taxon>Ditrysia</taxon>
        <taxon>Pyraloidea</taxon>
        <taxon>Crambidae</taxon>
        <taxon>Pyraustinae</taxon>
        <taxon>Loxostege</taxon>
    </lineage>
</organism>
<evidence type="ECO:0000313" key="5">
    <source>
        <dbReference type="Proteomes" id="UP001549921"/>
    </source>
</evidence>
<gene>
    <name evidence="3" type="ORF">ABMA27_006351</name>
    <name evidence="2" type="ORF">ABMA27_009853</name>
    <name evidence="1" type="ORF">ABMA28_011663</name>
</gene>
<accession>A0ABD0TK62</accession>
<reference evidence="4 5" key="1">
    <citation type="submission" date="2024-06" db="EMBL/GenBank/DDBJ databases">
        <title>A chromosome-level genome assembly of beet webworm, Loxostege sticticalis.</title>
        <authorList>
            <person name="Zhang Y."/>
        </authorList>
    </citation>
    <scope>NUCLEOTIDE SEQUENCE [LARGE SCALE GENOMIC DNA]</scope>
    <source>
        <strain evidence="2">AQ026</strain>
        <strain evidence="1">AQ028</strain>
        <tissue evidence="1">Male pupae</tissue>
        <tissue evidence="2">Whole body</tissue>
    </source>
</reference>
<dbReference type="EMBL" id="JBEDNZ010000003">
    <property type="protein sequence ID" value="KAL0849699.1"/>
    <property type="molecule type" value="Genomic_DNA"/>
</dbReference>
<dbReference type="Proteomes" id="UP001549920">
    <property type="component" value="Unassembled WGS sequence"/>
</dbReference>
<comment type="caution">
    <text evidence="1">The sequence shown here is derived from an EMBL/GenBank/DDBJ whole genome shotgun (WGS) entry which is preliminary data.</text>
</comment>
<dbReference type="Proteomes" id="UP001549921">
    <property type="component" value="Unassembled WGS sequence"/>
</dbReference>
<proteinExistence type="predicted"/>
<dbReference type="EMBL" id="JBEUOH010000025">
    <property type="protein sequence ID" value="KAL0860472.1"/>
    <property type="molecule type" value="Genomic_DNA"/>
</dbReference>
<protein>
    <submittedName>
        <fullName evidence="1">Uncharacterized protein</fullName>
    </submittedName>
</protein>
<dbReference type="EMBL" id="JBEUOH010000019">
    <property type="protein sequence ID" value="KAL0870210.1"/>
    <property type="molecule type" value="Genomic_DNA"/>
</dbReference>
<name>A0ABD0TK62_LOXSC</name>
<keyword evidence="4" id="KW-1185">Reference proteome</keyword>